<organism evidence="1">
    <name type="scientific">uncultured Solirubrobacteraceae bacterium</name>
    <dbReference type="NCBI Taxonomy" id="1162706"/>
    <lineage>
        <taxon>Bacteria</taxon>
        <taxon>Bacillati</taxon>
        <taxon>Actinomycetota</taxon>
        <taxon>Thermoleophilia</taxon>
        <taxon>Solirubrobacterales</taxon>
        <taxon>Solirubrobacteraceae</taxon>
        <taxon>environmental samples</taxon>
    </lineage>
</organism>
<dbReference type="EMBL" id="CADCVO010000547">
    <property type="protein sequence ID" value="CAA9522516.1"/>
    <property type="molecule type" value="Genomic_DNA"/>
</dbReference>
<evidence type="ECO:0008006" key="2">
    <source>
        <dbReference type="Google" id="ProtNLM"/>
    </source>
</evidence>
<dbReference type="AlphaFoldDB" id="A0A6J4TG76"/>
<accession>A0A6J4TG76</accession>
<gene>
    <name evidence="1" type="ORF">AVDCRST_MAG13-3467</name>
</gene>
<name>A0A6J4TG76_9ACTN</name>
<sequence length="181" mass="18944">MPADRAAAARGALAGAVAATVWALQQPLDKRVFGVDYDDRDVLGLAVTRGRAARPLGMALHLGNGALFGAIYAAVAPRVPLPSWSRGPAAGLLEHAATWPLTAVLPRVHPAGSRLPRLWGSGPALAQATWRHLLFGVVLGELERRLNAPQVAPVRPYEPVASSNGHGDLEHAEVVGFTPGT</sequence>
<evidence type="ECO:0000313" key="1">
    <source>
        <dbReference type="EMBL" id="CAA9522516.1"/>
    </source>
</evidence>
<reference evidence="1" key="1">
    <citation type="submission" date="2020-02" db="EMBL/GenBank/DDBJ databases">
        <authorList>
            <person name="Meier V. D."/>
        </authorList>
    </citation>
    <scope>NUCLEOTIDE SEQUENCE</scope>
    <source>
        <strain evidence="1">AVDCRST_MAG13</strain>
    </source>
</reference>
<protein>
    <recommendedName>
        <fullName evidence="2">DUF1440 domain-containing protein</fullName>
    </recommendedName>
</protein>
<proteinExistence type="predicted"/>